<keyword evidence="1" id="KW-0520">NAD</keyword>
<reference evidence="4" key="1">
    <citation type="journal article" date="2012" name="Nat. Biotechnol.">
        <title>Draft genome sequence of pigeonpea (Cajanus cajan), an orphan legume crop of resource-poor farmers.</title>
        <authorList>
            <person name="Varshney R.K."/>
            <person name="Chen W."/>
            <person name="Li Y."/>
            <person name="Bharti A.K."/>
            <person name="Saxena R.K."/>
            <person name="Schlueter J.A."/>
            <person name="Donoghue M.T."/>
            <person name="Azam S."/>
            <person name="Fan G."/>
            <person name="Whaley A.M."/>
            <person name="Farmer A.D."/>
            <person name="Sheridan J."/>
            <person name="Iwata A."/>
            <person name="Tuteja R."/>
            <person name="Penmetsa R.V."/>
            <person name="Wu W."/>
            <person name="Upadhyaya H.D."/>
            <person name="Yang S.P."/>
            <person name="Shah T."/>
            <person name="Saxena K.B."/>
            <person name="Michael T."/>
            <person name="McCombie W.R."/>
            <person name="Yang B."/>
            <person name="Zhang G."/>
            <person name="Yang H."/>
            <person name="Wang J."/>
            <person name="Spillane C."/>
            <person name="Cook D.R."/>
            <person name="May G.D."/>
            <person name="Xu X."/>
            <person name="Jackson S.A."/>
        </authorList>
    </citation>
    <scope>NUCLEOTIDE SEQUENCE [LARGE SCALE GENOMIC DNA]</scope>
</reference>
<dbReference type="PANTHER" id="PTHR32009:SF110">
    <property type="entry name" value="DISEASE RESISTANCE PROTEIN (TIR-NBS-LRR CLASS)"/>
    <property type="match status" value="1"/>
</dbReference>
<dbReference type="Proteomes" id="UP000075243">
    <property type="component" value="Unassembled WGS sequence"/>
</dbReference>
<feature type="domain" description="TIR" evidence="3">
    <location>
        <begin position="40"/>
        <end position="192"/>
    </location>
</feature>
<keyword evidence="5" id="KW-1185">Reference proteome</keyword>
<keyword evidence="2" id="KW-0732">Signal</keyword>
<feature type="signal peptide" evidence="2">
    <location>
        <begin position="1"/>
        <end position="30"/>
    </location>
</feature>
<dbReference type="OMA" id="HVTENEY"/>
<gene>
    <name evidence="4" type="ORF">KK1_035782</name>
</gene>
<dbReference type="PROSITE" id="PS50104">
    <property type="entry name" value="TIR"/>
    <property type="match status" value="1"/>
</dbReference>
<dbReference type="AlphaFoldDB" id="A0A151RJR4"/>
<protein>
    <submittedName>
        <fullName evidence="4">TMV resistance protein N</fullName>
    </submittedName>
</protein>
<evidence type="ECO:0000256" key="2">
    <source>
        <dbReference type="SAM" id="SignalP"/>
    </source>
</evidence>
<dbReference type="GO" id="GO:0007165">
    <property type="term" value="P:signal transduction"/>
    <property type="evidence" value="ECO:0007669"/>
    <property type="project" value="InterPro"/>
</dbReference>
<dbReference type="Gramene" id="C.cajan_35555.t">
    <property type="protein sequence ID" value="C.cajan_35555.t"/>
    <property type="gene ID" value="C.cajan_35555"/>
</dbReference>
<evidence type="ECO:0000259" key="3">
    <source>
        <dbReference type="PROSITE" id="PS50104"/>
    </source>
</evidence>
<proteinExistence type="predicted"/>
<dbReference type="STRING" id="3821.A0A151RJR4"/>
<dbReference type="Pfam" id="PF01582">
    <property type="entry name" value="TIR"/>
    <property type="match status" value="1"/>
</dbReference>
<feature type="chain" id="PRO_5007587980" evidence="2">
    <location>
        <begin position="31"/>
        <end position="192"/>
    </location>
</feature>
<sequence length="192" mass="21993">MAHSSSGSSQIKHVLSLCLLLISGLSGCASKQMSDSIPQIKYDVFVNFRGEDVRRGFLGYLTESFHQKQISAFVDTKLEKGDEIWPSIVRAIQGSLISLIIFSRNYSSSRWCLEELVKILECREKYNQTVIPVFYHVNPTYVRHQKGTYGKALDEHEKKYNLTSVQNWRHALKKAGNISGIKSFDYNWLLKL</sequence>
<name>A0A151RJR4_CAJCA</name>
<evidence type="ECO:0000313" key="5">
    <source>
        <dbReference type="Proteomes" id="UP000075243"/>
    </source>
</evidence>
<dbReference type="FunFam" id="3.40.50.10140:FF:000007">
    <property type="entry name" value="Disease resistance protein (TIR-NBS-LRR class)"/>
    <property type="match status" value="1"/>
</dbReference>
<dbReference type="InterPro" id="IPR035897">
    <property type="entry name" value="Toll_tir_struct_dom_sf"/>
</dbReference>
<dbReference type="SMART" id="SM00255">
    <property type="entry name" value="TIR"/>
    <property type="match status" value="1"/>
</dbReference>
<accession>A0A151RJR4</accession>
<dbReference type="SUPFAM" id="SSF52200">
    <property type="entry name" value="Toll/Interleukin receptor TIR domain"/>
    <property type="match status" value="1"/>
</dbReference>
<evidence type="ECO:0000313" key="4">
    <source>
        <dbReference type="EMBL" id="KYP42800.1"/>
    </source>
</evidence>
<dbReference type="Gene3D" id="3.40.50.10140">
    <property type="entry name" value="Toll/interleukin-1 receptor homology (TIR) domain"/>
    <property type="match status" value="1"/>
</dbReference>
<dbReference type="PANTHER" id="PTHR32009">
    <property type="entry name" value="TMV RESISTANCE PROTEIN N-LIKE"/>
    <property type="match status" value="1"/>
</dbReference>
<organism evidence="4 5">
    <name type="scientific">Cajanus cajan</name>
    <name type="common">Pigeon pea</name>
    <name type="synonym">Cajanus indicus</name>
    <dbReference type="NCBI Taxonomy" id="3821"/>
    <lineage>
        <taxon>Eukaryota</taxon>
        <taxon>Viridiplantae</taxon>
        <taxon>Streptophyta</taxon>
        <taxon>Embryophyta</taxon>
        <taxon>Tracheophyta</taxon>
        <taxon>Spermatophyta</taxon>
        <taxon>Magnoliopsida</taxon>
        <taxon>eudicotyledons</taxon>
        <taxon>Gunneridae</taxon>
        <taxon>Pentapetalae</taxon>
        <taxon>rosids</taxon>
        <taxon>fabids</taxon>
        <taxon>Fabales</taxon>
        <taxon>Fabaceae</taxon>
        <taxon>Papilionoideae</taxon>
        <taxon>50 kb inversion clade</taxon>
        <taxon>NPAAA clade</taxon>
        <taxon>indigoferoid/millettioid clade</taxon>
        <taxon>Phaseoleae</taxon>
        <taxon>Cajanus</taxon>
    </lineage>
</organism>
<dbReference type="EMBL" id="KQ483699">
    <property type="protein sequence ID" value="KYP42800.1"/>
    <property type="molecule type" value="Genomic_DNA"/>
</dbReference>
<evidence type="ECO:0000256" key="1">
    <source>
        <dbReference type="ARBA" id="ARBA00023027"/>
    </source>
</evidence>
<dbReference type="InterPro" id="IPR000157">
    <property type="entry name" value="TIR_dom"/>
</dbReference>